<dbReference type="PANTHER" id="PTHR21231:SF8">
    <property type="entry name" value="GPN-LOOP GTPASE 1"/>
    <property type="match status" value="1"/>
</dbReference>
<keyword evidence="8" id="KW-0547">Nucleotide-binding</keyword>
<dbReference type="AlphaFoldDB" id="A0A1L0BW33"/>
<dbReference type="GO" id="GO:0016020">
    <property type="term" value="C:membrane"/>
    <property type="evidence" value="ECO:0007669"/>
    <property type="project" value="UniProtKB-SubCell"/>
</dbReference>
<dbReference type="STRING" id="45354.A0A1L0BW33"/>
<keyword evidence="10 14" id="KW-1133">Transmembrane helix</keyword>
<keyword evidence="6" id="KW-0597">Phosphoprotein</keyword>
<dbReference type="OrthoDB" id="243313at2759"/>
<evidence type="ECO:0000256" key="3">
    <source>
        <dbReference type="ARBA" id="ARBA00005290"/>
    </source>
</evidence>
<evidence type="ECO:0000313" key="16">
    <source>
        <dbReference type="Proteomes" id="UP000182334"/>
    </source>
</evidence>
<sequence length="574" mass="64805">MSTIEDLLLDSQLKWGMLLPISIAMVLVGLLRSNLTELLSSKPKLEFFKKAREKSFLQRVISFKLNNKVLSIEDMESRRAYYMDALSGSEFYATIEDPSAALNPFTDASTNDALMNMAKGNIMSYVPQTLIMGWVNYFFAGSVVMKLPFPLTEGFKSMLQNGVNTPNLNARYVSAISWYFVNLFGLRPVYSLIMDDPEAADQLIAQQQQQQQTIPNLGAPGGPKVDKSAPYVINLDPAVLKVPFGVNIDIRDSVKYKKVMEEYNLGPNGAIVTSLNLFSTKIDQVIKLVEKKEDKIKNVIIDTPGQIECFVWSASGAIITEAFASTFPTVIAYIVDTPRNSSPTTFMSNMLYACSILYKTKLPMIIVFNKTDVQNAKFAEEWMTDFELFQMALAKDQELNCEDGTSSGYMSSLVNSMSLMLEEFYSQLDVTSCSAFTGEGFDDFMDAVDKKVEEYNQYYLAEREAILKQKEEDEKKRKAKSLHKLMKDMELNDHDQRDSEVLSDYEDGNDDLSGEVERDDHEEPTREYTFPEDRQTELGKSDADLQARYQAAFDATAKTTSSKTAESIAEYIRR</sequence>
<evidence type="ECO:0000256" key="10">
    <source>
        <dbReference type="ARBA" id="ARBA00022989"/>
    </source>
</evidence>
<dbReference type="GO" id="GO:0005737">
    <property type="term" value="C:cytoplasm"/>
    <property type="evidence" value="ECO:0007669"/>
    <property type="project" value="UniProtKB-SubCell"/>
</dbReference>
<dbReference type="CDD" id="cd17870">
    <property type="entry name" value="GPN1"/>
    <property type="match status" value="1"/>
</dbReference>
<dbReference type="GO" id="GO:0003924">
    <property type="term" value="F:GTPase activity"/>
    <property type="evidence" value="ECO:0007669"/>
    <property type="project" value="InterPro"/>
</dbReference>
<dbReference type="InterPro" id="IPR027417">
    <property type="entry name" value="P-loop_NTPase"/>
</dbReference>
<keyword evidence="11" id="KW-0342">GTP-binding</keyword>
<dbReference type="SMART" id="SM01415">
    <property type="entry name" value="DUF106"/>
    <property type="match status" value="1"/>
</dbReference>
<evidence type="ECO:0000256" key="14">
    <source>
        <dbReference type="SAM" id="Phobius"/>
    </source>
</evidence>
<organism evidence="15 16">
    <name type="scientific">Sungouiella intermedia</name>
    <dbReference type="NCBI Taxonomy" id="45354"/>
    <lineage>
        <taxon>Eukaryota</taxon>
        <taxon>Fungi</taxon>
        <taxon>Dikarya</taxon>
        <taxon>Ascomycota</taxon>
        <taxon>Saccharomycotina</taxon>
        <taxon>Pichiomycetes</taxon>
        <taxon>Metschnikowiaceae</taxon>
        <taxon>Sungouiella</taxon>
    </lineage>
</organism>
<evidence type="ECO:0000256" key="1">
    <source>
        <dbReference type="ARBA" id="ARBA00004141"/>
    </source>
</evidence>
<name>A0A1L0BW33_9ASCO</name>
<feature type="region of interest" description="Disordered" evidence="13">
    <location>
        <begin position="485"/>
        <end position="543"/>
    </location>
</feature>
<dbReference type="FunFam" id="3.40.50.300:FF:000579">
    <property type="entry name" value="GPN-loop GTPase"/>
    <property type="match status" value="1"/>
</dbReference>
<feature type="compositionally biased region" description="Basic and acidic residues" evidence="13">
    <location>
        <begin position="515"/>
        <end position="543"/>
    </location>
</feature>
<keyword evidence="9" id="KW-0378">Hydrolase</keyword>
<proteinExistence type="inferred from homology"/>
<feature type="transmembrane region" description="Helical" evidence="14">
    <location>
        <begin position="15"/>
        <end position="35"/>
    </location>
</feature>
<evidence type="ECO:0000256" key="2">
    <source>
        <dbReference type="ARBA" id="ARBA00004496"/>
    </source>
</evidence>
<dbReference type="Pfam" id="PF03029">
    <property type="entry name" value="ATP_bind_1"/>
    <property type="match status" value="1"/>
</dbReference>
<dbReference type="InterPro" id="IPR030230">
    <property type="entry name" value="Gpn1/Npa3/XAB1"/>
</dbReference>
<dbReference type="Pfam" id="PF01956">
    <property type="entry name" value="EMC3_TMCO1"/>
    <property type="match status" value="1"/>
</dbReference>
<evidence type="ECO:0000256" key="12">
    <source>
        <dbReference type="ARBA" id="ARBA00023136"/>
    </source>
</evidence>
<dbReference type="EMBL" id="LT635760">
    <property type="protein sequence ID" value="SGZ55567.1"/>
    <property type="molecule type" value="Genomic_DNA"/>
</dbReference>
<protein>
    <recommendedName>
        <fullName evidence="4">GPN-loop GTPase 1</fullName>
    </recommendedName>
</protein>
<feature type="transmembrane region" description="Helical" evidence="14">
    <location>
        <begin position="125"/>
        <end position="149"/>
    </location>
</feature>
<feature type="compositionally biased region" description="Acidic residues" evidence="13">
    <location>
        <begin position="501"/>
        <end position="514"/>
    </location>
</feature>
<keyword evidence="7 14" id="KW-0812">Transmembrane</keyword>
<feature type="compositionally biased region" description="Basic and acidic residues" evidence="13">
    <location>
        <begin position="485"/>
        <end position="500"/>
    </location>
</feature>
<dbReference type="PANTHER" id="PTHR21231">
    <property type="entry name" value="XPA-BINDING PROTEIN 1-RELATED"/>
    <property type="match status" value="1"/>
</dbReference>
<dbReference type="Proteomes" id="UP000182334">
    <property type="component" value="Chromosome V"/>
</dbReference>
<dbReference type="InterPro" id="IPR004130">
    <property type="entry name" value="Gpn"/>
</dbReference>
<keyword evidence="12 14" id="KW-0472">Membrane</keyword>
<dbReference type="GO" id="GO:0005525">
    <property type="term" value="F:GTP binding"/>
    <property type="evidence" value="ECO:0007669"/>
    <property type="project" value="UniProtKB-KW"/>
</dbReference>
<keyword evidence="5" id="KW-0963">Cytoplasm</keyword>
<dbReference type="SUPFAM" id="SSF52540">
    <property type="entry name" value="P-loop containing nucleoside triphosphate hydrolases"/>
    <property type="match status" value="1"/>
</dbReference>
<evidence type="ECO:0000256" key="5">
    <source>
        <dbReference type="ARBA" id="ARBA00022490"/>
    </source>
</evidence>
<dbReference type="Gene3D" id="3.40.50.300">
    <property type="entry name" value="P-loop containing nucleotide triphosphate hydrolases"/>
    <property type="match status" value="1"/>
</dbReference>
<evidence type="ECO:0000313" key="15">
    <source>
        <dbReference type="EMBL" id="SGZ55567.1"/>
    </source>
</evidence>
<gene>
    <name evidence="15" type="ORF">SAMEA4029010_CIC11G00000002209</name>
</gene>
<evidence type="ECO:0000256" key="6">
    <source>
        <dbReference type="ARBA" id="ARBA00022553"/>
    </source>
</evidence>
<evidence type="ECO:0000256" key="4">
    <source>
        <dbReference type="ARBA" id="ARBA00014579"/>
    </source>
</evidence>
<evidence type="ECO:0000256" key="9">
    <source>
        <dbReference type="ARBA" id="ARBA00022801"/>
    </source>
</evidence>
<reference evidence="15 16" key="1">
    <citation type="submission" date="2016-10" db="EMBL/GenBank/DDBJ databases">
        <authorList>
            <person name="de Groot N.N."/>
        </authorList>
    </citation>
    <scope>NUCLEOTIDE SEQUENCE [LARGE SCALE GENOMIC DNA]</scope>
    <source>
        <strain evidence="15 16">CBS 141442</strain>
    </source>
</reference>
<evidence type="ECO:0000256" key="8">
    <source>
        <dbReference type="ARBA" id="ARBA00022741"/>
    </source>
</evidence>
<comment type="similarity">
    <text evidence="3">Belongs to the GPN-loop GTPase family.</text>
</comment>
<comment type="subcellular location">
    <subcellularLocation>
        <location evidence="2">Cytoplasm</location>
    </subcellularLocation>
    <subcellularLocation>
        <location evidence="1">Membrane</location>
        <topology evidence="1">Multi-pass membrane protein</topology>
    </subcellularLocation>
</comment>
<evidence type="ECO:0000256" key="7">
    <source>
        <dbReference type="ARBA" id="ARBA00022692"/>
    </source>
</evidence>
<keyword evidence="16" id="KW-1185">Reference proteome</keyword>
<evidence type="ECO:0000256" key="13">
    <source>
        <dbReference type="SAM" id="MobiDB-lite"/>
    </source>
</evidence>
<evidence type="ECO:0000256" key="11">
    <source>
        <dbReference type="ARBA" id="ARBA00023134"/>
    </source>
</evidence>
<dbReference type="InterPro" id="IPR002809">
    <property type="entry name" value="EMC3/TMCO1"/>
</dbReference>
<accession>A0A1L0BW33</accession>